<dbReference type="Pfam" id="PF13637">
    <property type="entry name" value="Ank_4"/>
    <property type="match status" value="1"/>
</dbReference>
<dbReference type="AlphaFoldDB" id="A0A7S2S2G1"/>
<dbReference type="SUPFAM" id="SSF48403">
    <property type="entry name" value="Ankyrin repeat"/>
    <property type="match status" value="1"/>
</dbReference>
<dbReference type="PROSITE" id="PS50297">
    <property type="entry name" value="ANK_REP_REGION"/>
    <property type="match status" value="2"/>
</dbReference>
<protein>
    <submittedName>
        <fullName evidence="4">Uncharacterized protein</fullName>
    </submittedName>
</protein>
<keyword evidence="2 3" id="KW-0040">ANK repeat</keyword>
<dbReference type="PROSITE" id="PS50088">
    <property type="entry name" value="ANK_REPEAT"/>
    <property type="match status" value="2"/>
</dbReference>
<name>A0A7S2S2G1_9STRA</name>
<reference evidence="4" key="1">
    <citation type="submission" date="2021-01" db="EMBL/GenBank/DDBJ databases">
        <authorList>
            <person name="Corre E."/>
            <person name="Pelletier E."/>
            <person name="Niang G."/>
            <person name="Scheremetjew M."/>
            <person name="Finn R."/>
            <person name="Kale V."/>
            <person name="Holt S."/>
            <person name="Cochrane G."/>
            <person name="Meng A."/>
            <person name="Brown T."/>
            <person name="Cohen L."/>
        </authorList>
    </citation>
    <scope>NUCLEOTIDE SEQUENCE</scope>
    <source>
        <strain evidence="4">CCMP1243</strain>
    </source>
</reference>
<feature type="repeat" description="ANK" evidence="3">
    <location>
        <begin position="238"/>
        <end position="270"/>
    </location>
</feature>
<dbReference type="InterPro" id="IPR002110">
    <property type="entry name" value="Ankyrin_rpt"/>
</dbReference>
<evidence type="ECO:0000256" key="3">
    <source>
        <dbReference type="PROSITE-ProRule" id="PRU00023"/>
    </source>
</evidence>
<feature type="repeat" description="ANK" evidence="3">
    <location>
        <begin position="271"/>
        <end position="303"/>
    </location>
</feature>
<dbReference type="Gene3D" id="1.25.40.20">
    <property type="entry name" value="Ankyrin repeat-containing domain"/>
    <property type="match status" value="2"/>
</dbReference>
<dbReference type="SMART" id="SM00248">
    <property type="entry name" value="ANK"/>
    <property type="match status" value="5"/>
</dbReference>
<keyword evidence="1" id="KW-0677">Repeat</keyword>
<accession>A0A7S2S2G1</accession>
<dbReference type="Pfam" id="PF12796">
    <property type="entry name" value="Ank_2"/>
    <property type="match status" value="1"/>
</dbReference>
<dbReference type="EMBL" id="HBHJ01015715">
    <property type="protein sequence ID" value="CAD9687518.1"/>
    <property type="molecule type" value="Transcribed_RNA"/>
</dbReference>
<dbReference type="GO" id="GO:0085020">
    <property type="term" value="P:protein K6-linked ubiquitination"/>
    <property type="evidence" value="ECO:0007669"/>
    <property type="project" value="TreeGrafter"/>
</dbReference>
<dbReference type="PANTHER" id="PTHR24171:SF8">
    <property type="entry name" value="BRCA1-ASSOCIATED RING DOMAIN PROTEIN 1"/>
    <property type="match status" value="1"/>
</dbReference>
<proteinExistence type="predicted"/>
<sequence>MAVSLQKELEVTNRRLTNARFLAAAAEASAIRAIAEASLASCEVTRAGLSRATDQWAAKDRRRRADAAQERLMRGRVAVQQTEDAVRLCSTDPDLAFAPPGGTKRRHLDKLLRRLEATRVSVLADEDLLEELEATEQLMDELRLSASEGDILRVRELLRHGCSPNEVDGFGLSAVHLACRNGHGGVLRLCAESGGDLEQRGLHGIEPPLLLAVRHSKLSILRFLLSQGVDPASLSDSTGCTALHLAAGLGDITAVHELLKHGAVANTTDLKGNTPLHHAVQGLQVAVARTLIEHGASPVPKNIYGERPRDLILAGTQSQLESPHASNLVVGRVQDLRLLASRCTPATATAPLANDRDQNASEKVVALHGLLAAASKAQTQSGTGEEGEHQVPVSAVALPGMGGELHGSGE</sequence>
<evidence type="ECO:0000256" key="1">
    <source>
        <dbReference type="ARBA" id="ARBA00022737"/>
    </source>
</evidence>
<evidence type="ECO:0000256" key="2">
    <source>
        <dbReference type="ARBA" id="ARBA00023043"/>
    </source>
</evidence>
<dbReference type="InterPro" id="IPR036770">
    <property type="entry name" value="Ankyrin_rpt-contain_sf"/>
</dbReference>
<dbReference type="GO" id="GO:0004842">
    <property type="term" value="F:ubiquitin-protein transferase activity"/>
    <property type="evidence" value="ECO:0007669"/>
    <property type="project" value="TreeGrafter"/>
</dbReference>
<evidence type="ECO:0000313" key="4">
    <source>
        <dbReference type="EMBL" id="CAD9687518.1"/>
    </source>
</evidence>
<organism evidence="4">
    <name type="scientific">Rhizochromulina marina</name>
    <dbReference type="NCBI Taxonomy" id="1034831"/>
    <lineage>
        <taxon>Eukaryota</taxon>
        <taxon>Sar</taxon>
        <taxon>Stramenopiles</taxon>
        <taxon>Ochrophyta</taxon>
        <taxon>Dictyochophyceae</taxon>
        <taxon>Rhizochromulinales</taxon>
        <taxon>Rhizochromulina</taxon>
    </lineage>
</organism>
<dbReference type="PANTHER" id="PTHR24171">
    <property type="entry name" value="ANKYRIN REPEAT DOMAIN-CONTAINING PROTEIN 39-RELATED"/>
    <property type="match status" value="1"/>
</dbReference>
<gene>
    <name evidence="4" type="ORF">RMAR1173_LOCUS10443</name>
</gene>